<dbReference type="OMA" id="HHERIIN"/>
<dbReference type="RefSeq" id="XP_005537951.1">
    <property type="nucleotide sequence ID" value="XM_005537894.1"/>
</dbReference>
<dbReference type="Pfam" id="PF04884">
    <property type="entry name" value="UVB_sens_prot"/>
    <property type="match status" value="1"/>
</dbReference>
<dbReference type="PANTHER" id="PTHR12770:SF22">
    <property type="entry name" value="PROTEIN ROOT UVB SENSITIVE 1, CHLOROPLASTIC"/>
    <property type="match status" value="1"/>
</dbReference>
<dbReference type="EMBL" id="AP006498">
    <property type="protein sequence ID" value="BAM81915.1"/>
    <property type="molecule type" value="Genomic_DNA"/>
</dbReference>
<dbReference type="Proteomes" id="UP000007014">
    <property type="component" value="Chromosome 16"/>
</dbReference>
<evidence type="ECO:0000313" key="5">
    <source>
        <dbReference type="Proteomes" id="UP000007014"/>
    </source>
</evidence>
<dbReference type="AlphaFoldDB" id="M1V673"/>
<evidence type="ECO:0000313" key="4">
    <source>
        <dbReference type="EMBL" id="BAM81915.1"/>
    </source>
</evidence>
<dbReference type="InterPro" id="IPR054549">
    <property type="entry name" value="UVB_sens_RUS_dom"/>
</dbReference>
<evidence type="ECO:0000259" key="3">
    <source>
        <dbReference type="Pfam" id="PF04884"/>
    </source>
</evidence>
<accession>M1V673</accession>
<protein>
    <recommendedName>
        <fullName evidence="3">Protein root UVB sensitive/RUS domain-containing protein</fullName>
    </recommendedName>
</protein>
<sequence>MKRSKTGNQVAWNASRVPHRGTRWCTFAFGTRLPWLTPWQAFTQRGSHLGTARRCRRPTASRSQPAYSRTRTLVLQARGSEPESTAASGLSERTENTDALPEKRVLVQQWSGTSRRRIETYCDYEGKLSVQRQISGPQVRHGLQFSTEPLQRLLASVFLPTNYPHSVTASYAPYAFWHFLHNTLTACNSVLGTTALLVSAGVVADPSRAASTALTRDPALEHLPTAASASAVTSWILKDGVGHLVRLAFGSRYAHRFDGDLKRLRVLADVLWHLGTGLELVSRSFPDSFIGLASGAYALKGMAHVVFNSTRSTIYRTVATRSNIGDVTAKGDAQSIAAELLGMSIGLSLYRGFAENNLFWTWAIFGIVVAGQMYSRIQSMRVLVLPLLNLQRAVLLVDAYVASRLAAAATASEAIRPIRKQEYVSNVRENGTMKTLLVLSPEEVAQRERFLHWQSHWSTVPQVVPDVRMHWFSESASDVGTLLRVFETEAFVVGRCRRQHPAQSKEQVGFVMKTGAGAREALRALIAAIFLVRQPQATERDALLFSRLELTEDFFREAASRGWQLDCVHGVGQRNRLLCNAVEPSDTVRHFIPFDEMPGH</sequence>
<dbReference type="OrthoDB" id="19606at2759"/>
<dbReference type="eggNOG" id="KOG4249">
    <property type="taxonomic scope" value="Eukaryota"/>
</dbReference>
<reference evidence="4 5" key="1">
    <citation type="journal article" date="2004" name="Nature">
        <title>Genome sequence of the ultrasmall unicellular red alga Cyanidioschyzon merolae 10D.</title>
        <authorList>
            <person name="Matsuzaki M."/>
            <person name="Misumi O."/>
            <person name="Shin-i T."/>
            <person name="Maruyama S."/>
            <person name="Takahara M."/>
            <person name="Miyagishima S."/>
            <person name="Mori T."/>
            <person name="Nishida K."/>
            <person name="Yagisawa F."/>
            <person name="Nishida K."/>
            <person name="Yoshida Y."/>
            <person name="Nishimura Y."/>
            <person name="Nakao S."/>
            <person name="Kobayashi T."/>
            <person name="Momoyama Y."/>
            <person name="Higashiyama T."/>
            <person name="Minoda A."/>
            <person name="Sano M."/>
            <person name="Nomoto H."/>
            <person name="Oishi K."/>
            <person name="Hayashi H."/>
            <person name="Ohta F."/>
            <person name="Nishizaka S."/>
            <person name="Haga S."/>
            <person name="Miura S."/>
            <person name="Morishita T."/>
            <person name="Kabeya Y."/>
            <person name="Terasawa K."/>
            <person name="Suzuki Y."/>
            <person name="Ishii Y."/>
            <person name="Asakawa S."/>
            <person name="Takano H."/>
            <person name="Ohta N."/>
            <person name="Kuroiwa H."/>
            <person name="Tanaka K."/>
            <person name="Shimizu N."/>
            <person name="Sugano S."/>
            <person name="Sato N."/>
            <person name="Nozaki H."/>
            <person name="Ogasawara N."/>
            <person name="Kohara Y."/>
            <person name="Kuroiwa T."/>
        </authorList>
    </citation>
    <scope>NUCLEOTIDE SEQUENCE [LARGE SCALE GENOMIC DNA]</scope>
    <source>
        <strain evidence="4 5">10D</strain>
    </source>
</reference>
<evidence type="ECO:0000256" key="2">
    <source>
        <dbReference type="SAM" id="MobiDB-lite"/>
    </source>
</evidence>
<name>M1V673_CYAM1</name>
<dbReference type="InterPro" id="IPR006968">
    <property type="entry name" value="RUS_fam"/>
</dbReference>
<proteinExistence type="inferred from homology"/>
<dbReference type="HOGENOM" id="CLU_455201_0_0_1"/>
<feature type="region of interest" description="Disordered" evidence="2">
    <location>
        <begin position="47"/>
        <end position="97"/>
    </location>
</feature>
<organism evidence="4 5">
    <name type="scientific">Cyanidioschyzon merolae (strain NIES-3377 / 10D)</name>
    <name type="common">Unicellular red alga</name>
    <dbReference type="NCBI Taxonomy" id="280699"/>
    <lineage>
        <taxon>Eukaryota</taxon>
        <taxon>Rhodophyta</taxon>
        <taxon>Bangiophyceae</taxon>
        <taxon>Cyanidiales</taxon>
        <taxon>Cyanidiaceae</taxon>
        <taxon>Cyanidioschyzon</taxon>
    </lineage>
</organism>
<dbReference type="PANTHER" id="PTHR12770">
    <property type="entry name" value="RUS1 FAMILY PROTEIN C16ORF58"/>
    <property type="match status" value="1"/>
</dbReference>
<feature type="compositionally biased region" description="Polar residues" evidence="2">
    <location>
        <begin position="60"/>
        <end position="73"/>
    </location>
</feature>
<gene>
    <name evidence="4" type="ORF">CYME_CMP326C</name>
</gene>
<dbReference type="Gramene" id="CMP326CT">
    <property type="protein sequence ID" value="CMP326CT"/>
    <property type="gene ID" value="CMP326C"/>
</dbReference>
<keyword evidence="5" id="KW-1185">Reference proteome</keyword>
<comment type="similarity">
    <text evidence="1">Belongs to the RUS1 family.</text>
</comment>
<dbReference type="KEGG" id="cme:CYME_CMP326C"/>
<evidence type="ECO:0000256" key="1">
    <source>
        <dbReference type="ARBA" id="ARBA00007558"/>
    </source>
</evidence>
<dbReference type="GeneID" id="16995861"/>
<feature type="domain" description="Protein root UVB sensitive/RUS" evidence="3">
    <location>
        <begin position="149"/>
        <end position="403"/>
    </location>
</feature>
<reference evidence="4 5" key="2">
    <citation type="journal article" date="2007" name="BMC Biol.">
        <title>A 100%-complete sequence reveals unusually simple genomic features in the hot-spring red alga Cyanidioschyzon merolae.</title>
        <authorList>
            <person name="Nozaki H."/>
            <person name="Takano H."/>
            <person name="Misumi O."/>
            <person name="Terasawa K."/>
            <person name="Matsuzaki M."/>
            <person name="Maruyama S."/>
            <person name="Nishida K."/>
            <person name="Yagisawa F."/>
            <person name="Yoshida Y."/>
            <person name="Fujiwara T."/>
            <person name="Takio S."/>
            <person name="Tamura K."/>
            <person name="Chung S.J."/>
            <person name="Nakamura S."/>
            <person name="Kuroiwa H."/>
            <person name="Tanaka K."/>
            <person name="Sato N."/>
            <person name="Kuroiwa T."/>
        </authorList>
    </citation>
    <scope>NUCLEOTIDE SEQUENCE [LARGE SCALE GENOMIC DNA]</scope>
    <source>
        <strain evidence="4 5">10D</strain>
    </source>
</reference>